<evidence type="ECO:0000256" key="2">
    <source>
        <dbReference type="ARBA" id="ARBA00005995"/>
    </source>
</evidence>
<evidence type="ECO:0000256" key="4">
    <source>
        <dbReference type="ARBA" id="ARBA00022827"/>
    </source>
</evidence>
<evidence type="ECO:0000256" key="5">
    <source>
        <dbReference type="ARBA" id="ARBA00023002"/>
    </source>
</evidence>
<proteinExistence type="inferred from homology"/>
<keyword evidence="12" id="KW-1185">Reference proteome</keyword>
<protein>
    <recommendedName>
        <fullName evidence="8">Amine oxidase</fullName>
        <ecNumber evidence="8">1.4.3.-</ecNumber>
    </recommendedName>
</protein>
<name>A0A166U2L6_9HYPO</name>
<dbReference type="OrthoDB" id="5046242at2759"/>
<evidence type="ECO:0000313" key="12">
    <source>
        <dbReference type="Proteomes" id="UP000078544"/>
    </source>
</evidence>
<evidence type="ECO:0000256" key="6">
    <source>
        <dbReference type="ARBA" id="ARBA00048448"/>
    </source>
</evidence>
<dbReference type="InterPro" id="IPR002938">
    <property type="entry name" value="FAD-bd"/>
</dbReference>
<evidence type="ECO:0000259" key="10">
    <source>
        <dbReference type="Pfam" id="PF01593"/>
    </source>
</evidence>
<feature type="domain" description="Amine oxidase" evidence="10">
    <location>
        <begin position="195"/>
        <end position="449"/>
    </location>
</feature>
<dbReference type="GO" id="GO:0071949">
    <property type="term" value="F:FAD binding"/>
    <property type="evidence" value="ECO:0007669"/>
    <property type="project" value="InterPro"/>
</dbReference>
<evidence type="ECO:0000313" key="11">
    <source>
        <dbReference type="EMBL" id="OAA31971.1"/>
    </source>
</evidence>
<dbReference type="Gene3D" id="3.50.50.60">
    <property type="entry name" value="FAD/NAD(P)-binding domain"/>
    <property type="match status" value="1"/>
</dbReference>
<sequence length="463" mass="50208">MYASNECRGHLPPRDRTSAQVIIVGASLSGLQAAFQLQQAGLTCLVLEAENVIAPEGAHIAGEIVHSTTQPRTCQLARDLGVDLTTRQGSGRDVIEGFGASDKDGIPQLVDNDRRSFARVRNNIESLCDKVDVNRPAYLYPNYGTMSVDEAFVSQGATPTVQQLANAWTLSSFGLASKDISALHFLLYCKSVGGLTRMLANLAGGGQNMWLPGGHGRLREELLIRLAPNTVCLSQEVTHIEQSTEKCVLLSASGVVFQCSRVILADPLICSSTEMIPPLSDDKQWLRSDFMQGSCASITLAYQQPWWRQLGYSGHAIGLHGPVTMVNDTSCDVDGRYSLTCTLPGGEFEEKTRTMGAALRQSVSDQMKTIFGSGVPSPNHVFVPSLTSGTWVPRRKRLAIPANRLFDLERDQWKPEGHIHFAGSETSFIWKGHTEGALASGSRAAEEVMTSLVAVYGALESKL</sequence>
<dbReference type="STRING" id="1081109.A0A166U2L6"/>
<evidence type="ECO:0000256" key="3">
    <source>
        <dbReference type="ARBA" id="ARBA00022630"/>
    </source>
</evidence>
<dbReference type="Proteomes" id="UP000078544">
    <property type="component" value="Unassembled WGS sequence"/>
</dbReference>
<dbReference type="InterPro" id="IPR050703">
    <property type="entry name" value="Flavin_MAO"/>
</dbReference>
<dbReference type="Gene3D" id="1.10.405.10">
    <property type="entry name" value="Guanine Nucleotide Dissociation Inhibitor, domain 1"/>
    <property type="match status" value="1"/>
</dbReference>
<organism evidence="11 12">
    <name type="scientific">Moelleriella libera RCEF 2490</name>
    <dbReference type="NCBI Taxonomy" id="1081109"/>
    <lineage>
        <taxon>Eukaryota</taxon>
        <taxon>Fungi</taxon>
        <taxon>Dikarya</taxon>
        <taxon>Ascomycota</taxon>
        <taxon>Pezizomycotina</taxon>
        <taxon>Sordariomycetes</taxon>
        <taxon>Hypocreomycetidae</taxon>
        <taxon>Hypocreales</taxon>
        <taxon>Clavicipitaceae</taxon>
        <taxon>Moelleriella</taxon>
    </lineage>
</organism>
<evidence type="ECO:0000256" key="7">
    <source>
        <dbReference type="PIRSR" id="PIRSR601613-1"/>
    </source>
</evidence>
<reference evidence="11 12" key="1">
    <citation type="journal article" date="2016" name="Genome Biol. Evol.">
        <title>Divergent and convergent evolution of fungal pathogenicity.</title>
        <authorList>
            <person name="Shang Y."/>
            <person name="Xiao G."/>
            <person name="Zheng P."/>
            <person name="Cen K."/>
            <person name="Zhan S."/>
            <person name="Wang C."/>
        </authorList>
    </citation>
    <scope>NUCLEOTIDE SEQUENCE [LARGE SCALE GENOMIC DNA]</scope>
    <source>
        <strain evidence="11 12">RCEF 2490</strain>
    </source>
</reference>
<dbReference type="Gene3D" id="3.90.660.10">
    <property type="match status" value="1"/>
</dbReference>
<evidence type="ECO:0000259" key="9">
    <source>
        <dbReference type="Pfam" id="PF01494"/>
    </source>
</evidence>
<keyword evidence="3 8" id="KW-0285">Flavoprotein</keyword>
<evidence type="ECO:0000256" key="1">
    <source>
        <dbReference type="ARBA" id="ARBA00001974"/>
    </source>
</evidence>
<feature type="binding site" evidence="7">
    <location>
        <position position="237"/>
    </location>
    <ligand>
        <name>FAD</name>
        <dbReference type="ChEBI" id="CHEBI:57692"/>
    </ligand>
</feature>
<accession>A0A166U2L6</accession>
<dbReference type="PANTHER" id="PTHR43563:SF14">
    <property type="entry name" value="AMINE OXIDASE"/>
    <property type="match status" value="1"/>
</dbReference>
<dbReference type="InterPro" id="IPR002937">
    <property type="entry name" value="Amino_oxidase"/>
</dbReference>
<comment type="cofactor">
    <cofactor evidence="1 8">
        <name>FAD</name>
        <dbReference type="ChEBI" id="CHEBI:57692"/>
    </cofactor>
</comment>
<gene>
    <name evidence="11" type="ORF">AAL_01303</name>
</gene>
<dbReference type="PRINTS" id="PR00757">
    <property type="entry name" value="AMINEOXDASEF"/>
</dbReference>
<feature type="domain" description="FAD-binding" evidence="9">
    <location>
        <begin position="19"/>
        <end position="87"/>
    </location>
</feature>
<dbReference type="EC" id="1.4.3.-" evidence="8"/>
<dbReference type="Pfam" id="PF01593">
    <property type="entry name" value="Amino_oxidase"/>
    <property type="match status" value="1"/>
</dbReference>
<dbReference type="PANTHER" id="PTHR43563">
    <property type="entry name" value="AMINE OXIDASE"/>
    <property type="match status" value="1"/>
</dbReference>
<dbReference type="SUPFAM" id="SSF54373">
    <property type="entry name" value="FAD-linked reductases, C-terminal domain"/>
    <property type="match status" value="1"/>
</dbReference>
<dbReference type="Pfam" id="PF01494">
    <property type="entry name" value="FAD_binding_3"/>
    <property type="match status" value="1"/>
</dbReference>
<dbReference type="InterPro" id="IPR036188">
    <property type="entry name" value="FAD/NAD-bd_sf"/>
</dbReference>
<dbReference type="SUPFAM" id="SSF51905">
    <property type="entry name" value="FAD/NAD(P)-binding domain"/>
    <property type="match status" value="1"/>
</dbReference>
<feature type="binding site" evidence="7">
    <location>
        <position position="425"/>
    </location>
    <ligand>
        <name>FAD</name>
        <dbReference type="ChEBI" id="CHEBI:57692"/>
    </ligand>
</feature>
<keyword evidence="5 8" id="KW-0560">Oxidoreductase</keyword>
<feature type="binding site" evidence="7">
    <location>
        <begin position="48"/>
        <end position="49"/>
    </location>
    <ligand>
        <name>FAD</name>
        <dbReference type="ChEBI" id="CHEBI:57692"/>
    </ligand>
</feature>
<feature type="binding site" evidence="7">
    <location>
        <position position="29"/>
    </location>
    <ligand>
        <name>FAD</name>
        <dbReference type="ChEBI" id="CHEBI:57692"/>
    </ligand>
</feature>
<evidence type="ECO:0000256" key="8">
    <source>
        <dbReference type="RuleBase" id="RU362067"/>
    </source>
</evidence>
<dbReference type="InterPro" id="IPR001613">
    <property type="entry name" value="Flavin_amine_oxidase"/>
</dbReference>
<comment type="caution">
    <text evidence="11">The sequence shown here is derived from an EMBL/GenBank/DDBJ whole genome shotgun (WGS) entry which is preliminary data.</text>
</comment>
<comment type="similarity">
    <text evidence="2 8">Belongs to the flavin monoamine oxidase family.</text>
</comment>
<comment type="catalytic activity">
    <reaction evidence="6">
        <text>a secondary aliphatic amine + O2 + H2O = a primary amine + an aldehyde + H2O2</text>
        <dbReference type="Rhea" id="RHEA:26414"/>
        <dbReference type="ChEBI" id="CHEBI:15377"/>
        <dbReference type="ChEBI" id="CHEBI:15379"/>
        <dbReference type="ChEBI" id="CHEBI:16240"/>
        <dbReference type="ChEBI" id="CHEBI:17478"/>
        <dbReference type="ChEBI" id="CHEBI:58855"/>
        <dbReference type="ChEBI" id="CHEBI:65296"/>
        <dbReference type="EC" id="1.4.3.4"/>
    </reaction>
</comment>
<dbReference type="EMBL" id="AZGY01000002">
    <property type="protein sequence ID" value="OAA31971.1"/>
    <property type="molecule type" value="Genomic_DNA"/>
</dbReference>
<dbReference type="AlphaFoldDB" id="A0A166U2L6"/>
<keyword evidence="4 8" id="KW-0274">FAD</keyword>
<dbReference type="GO" id="GO:0097621">
    <property type="term" value="F:monoamine oxidase activity"/>
    <property type="evidence" value="ECO:0007669"/>
    <property type="project" value="UniProtKB-EC"/>
</dbReference>